<feature type="domain" description="Poly A polymerase head" evidence="10">
    <location>
        <begin position="37"/>
        <end position="157"/>
    </location>
</feature>
<reference evidence="13 14" key="1">
    <citation type="submission" date="2010-03" db="EMBL/GenBank/DDBJ databases">
        <title>The genome sequence of Coprococcus catus GD/7.</title>
        <authorList>
            <consortium name="metaHIT consortium -- http://www.metahit.eu/"/>
            <person name="Pajon A."/>
            <person name="Turner K."/>
            <person name="Parkhill J."/>
            <person name="Duncan S."/>
            <person name="Flint H."/>
        </authorList>
    </citation>
    <scope>NUCLEOTIDE SEQUENCE [LARGE SCALE GENOMIC DNA]</scope>
    <source>
        <strain evidence="13 14">GD/7</strain>
    </source>
</reference>
<dbReference type="Gene3D" id="1.10.3090.10">
    <property type="entry name" value="cca-adding enzyme, domain 2"/>
    <property type="match status" value="1"/>
</dbReference>
<dbReference type="PANTHER" id="PTHR46173">
    <property type="entry name" value="CCA TRNA NUCLEOTIDYLTRANSFERASE 1, MITOCHONDRIAL"/>
    <property type="match status" value="1"/>
</dbReference>
<evidence type="ECO:0000256" key="5">
    <source>
        <dbReference type="ARBA" id="ARBA00022723"/>
    </source>
</evidence>
<keyword evidence="13" id="KW-0378">Hydrolase</keyword>
<dbReference type="GO" id="GO:0008033">
    <property type="term" value="P:tRNA processing"/>
    <property type="evidence" value="ECO:0007669"/>
    <property type="project" value="UniProtKB-KW"/>
</dbReference>
<evidence type="ECO:0000256" key="7">
    <source>
        <dbReference type="ARBA" id="ARBA00022842"/>
    </source>
</evidence>
<evidence type="ECO:0000259" key="11">
    <source>
        <dbReference type="Pfam" id="PF12627"/>
    </source>
</evidence>
<sequence length="470" mass="53307">MLDASDEGENFMERLSMRIPENAAVILKGLSEAGYEAYVVGGCVRDSLLGREPKDWDITTSARPEQVKAVFAHTIDTGIEHGTVTVMIGKEGYEVTTYRIDGEYEDSRHPKEVQFTSQLLEDLKRRDFTINAMAYNPDRGIVDAFDGIGDLERKIIRCVGVPQERFDEDALRIMRAVRFSAQLGFEIDGPTKEAIKEKVQQLENISAERIQMELVKILVSDHPEYMRLACDLGITAVVLPEYDRIRGVSQHTPNHIYDVEEHTLRAMMNIVPDKVLRLTMLMHDFGKPDVKKVVEGGREIFYKHPEVSAAYAEKIMRRLKFDNDTRTKVVRLVKWHGLKYDASEVSVRRALNRVGQDIFEDFIKVQHADIEAKNPAVIPGKLALLAEKEKTYHKVIAEGQCFTVRQLAIGGLDLIRAGIEPGPLLGAVLDKLTEAVIDDQRMNNKEKLLELAEKLKDDPVVFIPKEDFFM</sequence>
<dbReference type="Pfam" id="PF12627">
    <property type="entry name" value="PolyA_pol_RNAbd"/>
    <property type="match status" value="1"/>
</dbReference>
<dbReference type="InterPro" id="IPR032828">
    <property type="entry name" value="PolyA_RNA-bd"/>
</dbReference>
<keyword evidence="6" id="KW-0547">Nucleotide-binding</keyword>
<gene>
    <name evidence="13" type="ORF">CC1_12730</name>
</gene>
<evidence type="ECO:0000256" key="9">
    <source>
        <dbReference type="RuleBase" id="RU003953"/>
    </source>
</evidence>
<dbReference type="EC" id="3.1.3.-" evidence="13"/>
<dbReference type="CDD" id="cd05398">
    <property type="entry name" value="NT_ClassII-CCAase"/>
    <property type="match status" value="1"/>
</dbReference>
<organism evidence="13 14">
    <name type="scientific">Coprococcus catus GD/7</name>
    <dbReference type="NCBI Taxonomy" id="717962"/>
    <lineage>
        <taxon>Bacteria</taxon>
        <taxon>Bacillati</taxon>
        <taxon>Bacillota</taxon>
        <taxon>Clostridia</taxon>
        <taxon>Lachnospirales</taxon>
        <taxon>Lachnospiraceae</taxon>
        <taxon>Coprococcus</taxon>
    </lineage>
</organism>
<dbReference type="InterPro" id="IPR032810">
    <property type="entry name" value="CCA-adding_enz_C"/>
</dbReference>
<evidence type="ECO:0000256" key="4">
    <source>
        <dbReference type="ARBA" id="ARBA00022695"/>
    </source>
</evidence>
<dbReference type="Pfam" id="PF13735">
    <property type="entry name" value="tRNA_NucTran2_2"/>
    <property type="match status" value="1"/>
</dbReference>
<dbReference type="HOGENOM" id="CLU_015961_3_1_9"/>
<dbReference type="EMBL" id="FP929038">
    <property type="protein sequence ID" value="CBK80075.1"/>
    <property type="molecule type" value="Genomic_DNA"/>
</dbReference>
<keyword evidence="4 13" id="KW-0548">Nucleotidyltransferase</keyword>
<dbReference type="SUPFAM" id="SSF81301">
    <property type="entry name" value="Nucleotidyltransferase"/>
    <property type="match status" value="1"/>
</dbReference>
<evidence type="ECO:0000256" key="2">
    <source>
        <dbReference type="ARBA" id="ARBA00022679"/>
    </source>
</evidence>
<keyword evidence="2 9" id="KW-0808">Transferase</keyword>
<protein>
    <submittedName>
        <fullName evidence="13">tRNA nucleotidyltransferase/poly(A) polymerase</fullName>
        <ecNumber evidence="13">2.7.7.21</ecNumber>
        <ecNumber evidence="13">2.7.7.25</ecNumber>
        <ecNumber evidence="13">3.1.3.-</ecNumber>
        <ecNumber evidence="13">3.1.4.-</ecNumber>
    </submittedName>
</protein>
<name>D4J6V4_9FIRM</name>
<evidence type="ECO:0000259" key="12">
    <source>
        <dbReference type="Pfam" id="PF13735"/>
    </source>
</evidence>
<dbReference type="AlphaFoldDB" id="D4J6V4"/>
<dbReference type="InterPro" id="IPR043519">
    <property type="entry name" value="NT_sf"/>
</dbReference>
<dbReference type="NCBIfam" id="NF009814">
    <property type="entry name" value="PRK13299.1"/>
    <property type="match status" value="1"/>
</dbReference>
<dbReference type="EC" id="2.7.7.25" evidence="13"/>
<evidence type="ECO:0000256" key="1">
    <source>
        <dbReference type="ARBA" id="ARBA00001946"/>
    </source>
</evidence>
<keyword evidence="3" id="KW-0819">tRNA processing</keyword>
<dbReference type="Gene3D" id="1.10.246.80">
    <property type="match status" value="1"/>
</dbReference>
<dbReference type="PANTHER" id="PTHR46173:SF1">
    <property type="entry name" value="CCA TRNA NUCLEOTIDYLTRANSFERASE 1, MITOCHONDRIAL"/>
    <property type="match status" value="1"/>
</dbReference>
<reference evidence="13 14" key="2">
    <citation type="submission" date="2010-03" db="EMBL/GenBank/DDBJ databases">
        <authorList>
            <person name="Pajon A."/>
        </authorList>
    </citation>
    <scope>NUCLEOTIDE SEQUENCE [LARGE SCALE GENOMIC DNA]</scope>
    <source>
        <strain evidence="13 14">GD/7</strain>
    </source>
</reference>
<dbReference type="EC" id="3.1.4.-" evidence="13"/>
<evidence type="ECO:0000256" key="6">
    <source>
        <dbReference type="ARBA" id="ARBA00022741"/>
    </source>
</evidence>
<keyword evidence="8 9" id="KW-0694">RNA-binding</keyword>
<dbReference type="EC" id="2.7.7.21" evidence="13"/>
<dbReference type="InterPro" id="IPR002646">
    <property type="entry name" value="PolA_pol_head_dom"/>
</dbReference>
<evidence type="ECO:0000256" key="8">
    <source>
        <dbReference type="ARBA" id="ARBA00022884"/>
    </source>
</evidence>
<evidence type="ECO:0000313" key="13">
    <source>
        <dbReference type="EMBL" id="CBK80075.1"/>
    </source>
</evidence>
<feature type="domain" description="tRNA nucleotidyltransferase/poly(A) polymerase RNA and SrmB- binding" evidence="11">
    <location>
        <begin position="184"/>
        <end position="243"/>
    </location>
</feature>
<dbReference type="GO" id="GO:0000166">
    <property type="term" value="F:nucleotide binding"/>
    <property type="evidence" value="ECO:0007669"/>
    <property type="project" value="UniProtKB-KW"/>
</dbReference>
<accession>D4J6V4</accession>
<dbReference type="RefSeq" id="WP_015513645.1">
    <property type="nucleotide sequence ID" value="NC_021009.1"/>
</dbReference>
<proteinExistence type="inferred from homology"/>
<dbReference type="STRING" id="717962.CC1_12730"/>
<dbReference type="SUPFAM" id="SSF81891">
    <property type="entry name" value="Poly A polymerase C-terminal region-like"/>
    <property type="match status" value="1"/>
</dbReference>
<evidence type="ECO:0000256" key="3">
    <source>
        <dbReference type="ARBA" id="ARBA00022694"/>
    </source>
</evidence>
<feature type="domain" description="CCA-adding enzyme C-terminal" evidence="12">
    <location>
        <begin position="309"/>
        <end position="452"/>
    </location>
</feature>
<dbReference type="PATRIC" id="fig|717962.3.peg.1114"/>
<evidence type="ECO:0000259" key="10">
    <source>
        <dbReference type="Pfam" id="PF01743"/>
    </source>
</evidence>
<dbReference type="KEGG" id="cct:CC1_12730"/>
<dbReference type="GO" id="GO:0000049">
    <property type="term" value="F:tRNA binding"/>
    <property type="evidence" value="ECO:0007669"/>
    <property type="project" value="TreeGrafter"/>
</dbReference>
<evidence type="ECO:0000313" key="14">
    <source>
        <dbReference type="Proteomes" id="UP000008798"/>
    </source>
</evidence>
<dbReference type="Gene3D" id="3.30.460.10">
    <property type="entry name" value="Beta Polymerase, domain 2"/>
    <property type="match status" value="1"/>
</dbReference>
<dbReference type="GO" id="GO:0016779">
    <property type="term" value="F:nucleotidyltransferase activity"/>
    <property type="evidence" value="ECO:0007669"/>
    <property type="project" value="UniProtKB-KW"/>
</dbReference>
<comment type="cofactor">
    <cofactor evidence="1">
        <name>Mg(2+)</name>
        <dbReference type="ChEBI" id="CHEBI:18420"/>
    </cofactor>
</comment>
<dbReference type="InterPro" id="IPR050264">
    <property type="entry name" value="Bact_CCA-adding_enz_type3_sf"/>
</dbReference>
<comment type="similarity">
    <text evidence="9">Belongs to the tRNA nucleotidyltransferase/poly(A) polymerase family.</text>
</comment>
<dbReference type="Proteomes" id="UP000008798">
    <property type="component" value="Chromosome"/>
</dbReference>
<dbReference type="GO" id="GO:0046872">
    <property type="term" value="F:metal ion binding"/>
    <property type="evidence" value="ECO:0007669"/>
    <property type="project" value="UniProtKB-KW"/>
</dbReference>
<dbReference type="GO" id="GO:0016787">
    <property type="term" value="F:hydrolase activity"/>
    <property type="evidence" value="ECO:0007669"/>
    <property type="project" value="UniProtKB-KW"/>
</dbReference>
<dbReference type="Pfam" id="PF01743">
    <property type="entry name" value="PolyA_pol"/>
    <property type="match status" value="1"/>
</dbReference>
<keyword evidence="5" id="KW-0479">Metal-binding</keyword>
<keyword evidence="7" id="KW-0460">Magnesium</keyword>